<proteinExistence type="predicted"/>
<dbReference type="AlphaFoldDB" id="A0A1M6ZG57"/>
<evidence type="ECO:0000313" key="1">
    <source>
        <dbReference type="EMBL" id="SHL29437.1"/>
    </source>
</evidence>
<protein>
    <submittedName>
        <fullName evidence="1">Uncharacterized protein</fullName>
    </submittedName>
</protein>
<organism evidence="1 2">
    <name type="scientific">Bradyrhizobium lablabi</name>
    <dbReference type="NCBI Taxonomy" id="722472"/>
    <lineage>
        <taxon>Bacteria</taxon>
        <taxon>Pseudomonadati</taxon>
        <taxon>Pseudomonadota</taxon>
        <taxon>Alphaproteobacteria</taxon>
        <taxon>Hyphomicrobiales</taxon>
        <taxon>Nitrobacteraceae</taxon>
        <taxon>Bradyrhizobium</taxon>
    </lineage>
</organism>
<dbReference type="EMBL" id="LT670844">
    <property type="protein sequence ID" value="SHL29437.1"/>
    <property type="molecule type" value="Genomic_DNA"/>
</dbReference>
<accession>A0A1M6ZG57</accession>
<evidence type="ECO:0000313" key="2">
    <source>
        <dbReference type="Proteomes" id="UP000189935"/>
    </source>
</evidence>
<reference evidence="1 2" key="1">
    <citation type="submission" date="2016-11" db="EMBL/GenBank/DDBJ databases">
        <authorList>
            <person name="Jaros S."/>
            <person name="Januszkiewicz K."/>
            <person name="Wedrychowicz H."/>
        </authorList>
    </citation>
    <scope>NUCLEOTIDE SEQUENCE [LARGE SCALE GENOMIC DNA]</scope>
    <source>
        <strain evidence="1 2">GAS499</strain>
    </source>
</reference>
<sequence>MAGVGLGVGHGWSLLQIAFGVGDGMDCGQGPAAQNCAAAGATCTPTSTSEIAAVSAADTIKPIVGNFAIVNAHTTRR</sequence>
<gene>
    <name evidence="1" type="ORF">SAMN05444159_5541</name>
</gene>
<dbReference type="Proteomes" id="UP000189935">
    <property type="component" value="Chromosome I"/>
</dbReference>
<name>A0A1M6ZG57_9BRAD</name>